<dbReference type="STRING" id="1134406.ADN00_01905"/>
<dbReference type="Pfam" id="PF13692">
    <property type="entry name" value="Glyco_trans_1_4"/>
    <property type="match status" value="1"/>
</dbReference>
<dbReference type="RefSeq" id="WP_075061272.1">
    <property type="nucleotide sequence ID" value="NZ_LGCL01000007.1"/>
</dbReference>
<protein>
    <recommendedName>
        <fullName evidence="1">Glycosyltransferase subfamily 4-like N-terminal domain-containing protein</fullName>
    </recommendedName>
</protein>
<dbReference type="AlphaFoldDB" id="A0A0P6XIT3"/>
<accession>A0A0P6XIT3</accession>
<dbReference type="PANTHER" id="PTHR12526">
    <property type="entry name" value="GLYCOSYLTRANSFERASE"/>
    <property type="match status" value="1"/>
</dbReference>
<gene>
    <name evidence="2" type="ORF">ADN00_01905</name>
</gene>
<evidence type="ECO:0000313" key="2">
    <source>
        <dbReference type="EMBL" id="KPL80049.1"/>
    </source>
</evidence>
<evidence type="ECO:0000313" key="3">
    <source>
        <dbReference type="Proteomes" id="UP000050417"/>
    </source>
</evidence>
<dbReference type="SUPFAM" id="SSF53756">
    <property type="entry name" value="UDP-Glycosyltransferase/glycogen phosphorylase"/>
    <property type="match status" value="1"/>
</dbReference>
<reference evidence="2 3" key="1">
    <citation type="submission" date="2015-07" db="EMBL/GenBank/DDBJ databases">
        <title>Genome sequence of Ornatilinea apprima DSM 23815.</title>
        <authorList>
            <person name="Hemp J."/>
            <person name="Ward L.M."/>
            <person name="Pace L.A."/>
            <person name="Fischer W.W."/>
        </authorList>
    </citation>
    <scope>NUCLEOTIDE SEQUENCE [LARGE SCALE GENOMIC DNA]</scope>
    <source>
        <strain evidence="2 3">P3M-1</strain>
    </source>
</reference>
<name>A0A0P6XIT3_9CHLR</name>
<comment type="caution">
    <text evidence="2">The sequence shown here is derived from an EMBL/GenBank/DDBJ whole genome shotgun (WGS) entry which is preliminary data.</text>
</comment>
<organism evidence="2 3">
    <name type="scientific">Ornatilinea apprima</name>
    <dbReference type="NCBI Taxonomy" id="1134406"/>
    <lineage>
        <taxon>Bacteria</taxon>
        <taxon>Bacillati</taxon>
        <taxon>Chloroflexota</taxon>
        <taxon>Anaerolineae</taxon>
        <taxon>Anaerolineales</taxon>
        <taxon>Anaerolineaceae</taxon>
        <taxon>Ornatilinea</taxon>
    </lineage>
</organism>
<dbReference type="OrthoDB" id="9816564at2"/>
<keyword evidence="3" id="KW-1185">Reference proteome</keyword>
<evidence type="ECO:0000259" key="1">
    <source>
        <dbReference type="Pfam" id="PF13439"/>
    </source>
</evidence>
<dbReference type="InterPro" id="IPR028098">
    <property type="entry name" value="Glyco_trans_4-like_N"/>
</dbReference>
<dbReference type="Proteomes" id="UP000050417">
    <property type="component" value="Unassembled WGS sequence"/>
</dbReference>
<dbReference type="Gene3D" id="3.40.50.2000">
    <property type="entry name" value="Glycogen Phosphorylase B"/>
    <property type="match status" value="2"/>
</dbReference>
<feature type="domain" description="Glycosyltransferase subfamily 4-like N-terminal" evidence="1">
    <location>
        <begin position="21"/>
        <end position="174"/>
    </location>
</feature>
<dbReference type="Pfam" id="PF13439">
    <property type="entry name" value="Glyco_transf_4"/>
    <property type="match status" value="1"/>
</dbReference>
<dbReference type="EMBL" id="LGCL01000007">
    <property type="protein sequence ID" value="KPL80049.1"/>
    <property type="molecule type" value="Genomic_DNA"/>
</dbReference>
<sequence length="376" mass="41724">MKIACIATSQVPSSTANSIQVMKACQALAQVGNEVCLWVPGARGAEWAALAEQYGLITPFEVRWLPTRQVWRRYDLAWNAARAAKQWGARVVYTWAPQAAVFAQWRGLPAVLELHDRITGKVGPLWFRWFLQSRRPKRLLLITEALRAVLERQFGMALPAPVTQIAPNGTEMERYENLPAAEDARRQLGLPQGLTAVFSGHFYAGRGTDLLFELARHLPELNFVWVGGREKDVAALREKLAEANMENVVLSGFVPNAHLPLYQAAGDFLLMPYERSIAGSGGGDSAAICSPMKMFDYLAAGRVIVTSELPVLHEILNEHNAVFCPPEDAAAWADALRGLMRDPARRESLSARAREDAHSYTWKARAERALDGLRQA</sequence>
<proteinExistence type="predicted"/>